<dbReference type="Proteomes" id="UP000309340">
    <property type="component" value="Unassembled WGS sequence"/>
</dbReference>
<sequence length="136" mass="15477">MALKSLLYTCGQIRYEAQGIFLHENHFYTTVYNLHYTVPRTHWFHLVPHRNMSAALARGTVMRWRNLRGWVVAYHAGGATRPEVEVHEAPECYQVVAKAFEVVDRLGDGVSWAEVGEVLVELLEGYQVGKGFGRGM</sequence>
<dbReference type="AlphaFoldDB" id="A0A4U0WXS5"/>
<gene>
    <name evidence="1" type="ORF">B0A55_08755</name>
</gene>
<organism evidence="1 2">
    <name type="scientific">Friedmanniomyces simplex</name>
    <dbReference type="NCBI Taxonomy" id="329884"/>
    <lineage>
        <taxon>Eukaryota</taxon>
        <taxon>Fungi</taxon>
        <taxon>Dikarya</taxon>
        <taxon>Ascomycota</taxon>
        <taxon>Pezizomycotina</taxon>
        <taxon>Dothideomycetes</taxon>
        <taxon>Dothideomycetidae</taxon>
        <taxon>Mycosphaerellales</taxon>
        <taxon>Teratosphaeriaceae</taxon>
        <taxon>Friedmanniomyces</taxon>
    </lineage>
</organism>
<proteinExistence type="predicted"/>
<keyword evidence="2" id="KW-1185">Reference proteome</keyword>
<reference evidence="1 2" key="1">
    <citation type="submission" date="2017-03" db="EMBL/GenBank/DDBJ databases">
        <title>Genomes of endolithic fungi from Antarctica.</title>
        <authorList>
            <person name="Coleine C."/>
            <person name="Masonjones S."/>
            <person name="Stajich J.E."/>
        </authorList>
    </citation>
    <scope>NUCLEOTIDE SEQUENCE [LARGE SCALE GENOMIC DNA]</scope>
    <source>
        <strain evidence="1 2">CCFEE 5184</strain>
    </source>
</reference>
<accession>A0A4U0WXS5</accession>
<evidence type="ECO:0000313" key="1">
    <source>
        <dbReference type="EMBL" id="TKA67373.1"/>
    </source>
</evidence>
<protein>
    <submittedName>
        <fullName evidence="1">Uncharacterized protein</fullName>
    </submittedName>
</protein>
<evidence type="ECO:0000313" key="2">
    <source>
        <dbReference type="Proteomes" id="UP000309340"/>
    </source>
</evidence>
<name>A0A4U0WXS5_9PEZI</name>
<dbReference type="OrthoDB" id="2951834at2759"/>
<dbReference type="EMBL" id="NAJQ01000579">
    <property type="protein sequence ID" value="TKA67373.1"/>
    <property type="molecule type" value="Genomic_DNA"/>
</dbReference>
<comment type="caution">
    <text evidence="1">The sequence shown here is derived from an EMBL/GenBank/DDBJ whole genome shotgun (WGS) entry which is preliminary data.</text>
</comment>